<sequence length="177" mass="19136">MWRPRGGGRKNEVAAAMKPGLMWNVKDSLVSYVEALEDGVVGAVEPASHFAAGYLFPWDGVGSARCAGDEGTDVLQFRGAVRFSGHWGALDVELRDPRIELDGQRGVLLVRERGAQDPERMLPFARLELAGRDEADGSVRLDLAAMLTGHGRLLLGGQYAVGQLLSPAQVVFGKRHD</sequence>
<reference evidence="2 3" key="1">
    <citation type="submission" date="2016-10" db="EMBL/GenBank/DDBJ databases">
        <authorList>
            <person name="de Groot N.N."/>
        </authorList>
    </citation>
    <scope>NUCLEOTIDE SEQUENCE [LARGE SCALE GENOMIC DNA]</scope>
    <source>
        <strain evidence="2 3">DSM 20117</strain>
    </source>
</reference>
<proteinExistence type="predicted"/>
<dbReference type="Proteomes" id="UP000181917">
    <property type="component" value="Unassembled WGS sequence"/>
</dbReference>
<dbReference type="AlphaFoldDB" id="A0A1H1D4Q3"/>
<evidence type="ECO:0000313" key="3">
    <source>
        <dbReference type="Proteomes" id="UP000181917"/>
    </source>
</evidence>
<accession>A0A1H1D4Q3</accession>
<name>A0A1H1D4Q3_9MICC</name>
<gene>
    <name evidence="2" type="ORF">SAMN04489742_2257</name>
</gene>
<dbReference type="EMBL" id="FNKH01000002">
    <property type="protein sequence ID" value="SDQ71412.1"/>
    <property type="molecule type" value="Genomic_DNA"/>
</dbReference>
<keyword evidence="3" id="KW-1185">Reference proteome</keyword>
<protein>
    <submittedName>
        <fullName evidence="2">Htaa protein</fullName>
    </submittedName>
</protein>
<dbReference type="Pfam" id="PF04213">
    <property type="entry name" value="HtaA"/>
    <property type="match status" value="1"/>
</dbReference>
<dbReference type="InterPro" id="IPR007331">
    <property type="entry name" value="Htaa"/>
</dbReference>
<feature type="domain" description="Htaa" evidence="1">
    <location>
        <begin position="21"/>
        <end position="169"/>
    </location>
</feature>
<dbReference type="STRING" id="37928.SAMN04489742_2257"/>
<evidence type="ECO:0000313" key="2">
    <source>
        <dbReference type="EMBL" id="SDQ71412.1"/>
    </source>
</evidence>
<organism evidence="2 3">
    <name type="scientific">Crystallibacter crystallopoietes</name>
    <dbReference type="NCBI Taxonomy" id="37928"/>
    <lineage>
        <taxon>Bacteria</taxon>
        <taxon>Bacillati</taxon>
        <taxon>Actinomycetota</taxon>
        <taxon>Actinomycetes</taxon>
        <taxon>Micrococcales</taxon>
        <taxon>Micrococcaceae</taxon>
        <taxon>Crystallibacter</taxon>
    </lineage>
</organism>
<evidence type="ECO:0000259" key="1">
    <source>
        <dbReference type="Pfam" id="PF04213"/>
    </source>
</evidence>